<dbReference type="HOGENOM" id="CLU_857449_0_0_5"/>
<dbReference type="GO" id="GO:0009190">
    <property type="term" value="P:cyclic nucleotide biosynthetic process"/>
    <property type="evidence" value="ECO:0007669"/>
    <property type="project" value="InterPro"/>
</dbReference>
<evidence type="ECO:0000313" key="3">
    <source>
        <dbReference type="Proteomes" id="UP000028186"/>
    </source>
</evidence>
<dbReference type="PANTHER" id="PTHR43081">
    <property type="entry name" value="ADENYLATE CYCLASE, TERMINAL-DIFFERENTIATION SPECIFIC-RELATED"/>
    <property type="match status" value="1"/>
</dbReference>
<dbReference type="InterPro" id="IPR029787">
    <property type="entry name" value="Nucleotide_cyclase"/>
</dbReference>
<dbReference type="SUPFAM" id="SSF55073">
    <property type="entry name" value="Nucleotide cyclase"/>
    <property type="match status" value="1"/>
</dbReference>
<evidence type="ECO:0000259" key="1">
    <source>
        <dbReference type="PROSITE" id="PS50125"/>
    </source>
</evidence>
<dbReference type="eggNOG" id="COG2114">
    <property type="taxonomic scope" value="Bacteria"/>
</dbReference>
<feature type="domain" description="Guanylate cyclase" evidence="1">
    <location>
        <begin position="58"/>
        <end position="191"/>
    </location>
</feature>
<dbReference type="EMBL" id="HG938355">
    <property type="protein sequence ID" value="CDN53824.1"/>
    <property type="molecule type" value="Genomic_DNA"/>
</dbReference>
<dbReference type="Gene3D" id="3.30.70.1230">
    <property type="entry name" value="Nucleotide cyclase"/>
    <property type="match status" value="1"/>
</dbReference>
<sequence>MTMKDLRDEIVEEVSTILAADFQIDVTGTKTVPHSGDPAITFPNLDAKRQGAKLIETCVLYIDIRRSTELNITHKPKTVAKLYSAFVRAMTRCARYHKGHVRGIIGDRVMVIFDTADAYVNAVECAIAMNTVSQHVINLHFKRGEVECGIGIDAGNMLATKTGVRRRGVDQAAYRNLVWLGRPANVASKLTDLANKPEESVPIPIVSAHFKSPLGIFAGLSGEGTWRDFYPSDFVRQLSSELLGNRIQHSDSNFQMMFVSERSIVTRAATKPIMMTETVWNGFRAAKPADNSVVNAWFSEVPIKVPGYTGKVYAGDVIYPALKT</sequence>
<reference evidence="3" key="1">
    <citation type="journal article" date="2014" name="BMC Genomics">
        <title>Genome sequencing of two Neorhizobium galegae strains reveals a noeT gene responsible for the unusual acetylation of the nodulation factors.</title>
        <authorList>
            <person name="Osterman J."/>
            <person name="Marsh J."/>
            <person name="Laine P.K."/>
            <person name="Zeng Z."/>
            <person name="Alatalo E."/>
            <person name="Sullivan J.T."/>
            <person name="Young J.P."/>
            <person name="Thomas-Oates J."/>
            <person name="Paulin L."/>
            <person name="Lindstrom K."/>
        </authorList>
    </citation>
    <scope>NUCLEOTIDE SEQUENCE [LARGE SCALE GENOMIC DNA]</scope>
    <source>
        <strain evidence="3">HAMBI 1141</strain>
    </source>
</reference>
<dbReference type="Pfam" id="PF00211">
    <property type="entry name" value="Guanylate_cyc"/>
    <property type="match status" value="1"/>
</dbReference>
<accession>A0A068T6Z8</accession>
<evidence type="ECO:0000313" key="2">
    <source>
        <dbReference type="EMBL" id="CDN53824.1"/>
    </source>
</evidence>
<dbReference type="InterPro" id="IPR001054">
    <property type="entry name" value="A/G_cyclase"/>
</dbReference>
<dbReference type="InterPro" id="IPR050697">
    <property type="entry name" value="Adenylyl/Guanylyl_Cyclase_3/4"/>
</dbReference>
<dbReference type="GO" id="GO:0035556">
    <property type="term" value="P:intracellular signal transduction"/>
    <property type="evidence" value="ECO:0007669"/>
    <property type="project" value="InterPro"/>
</dbReference>
<dbReference type="PATRIC" id="fig|1028801.3.peg.1502"/>
<dbReference type="GO" id="GO:0004016">
    <property type="term" value="F:adenylate cyclase activity"/>
    <property type="evidence" value="ECO:0007669"/>
    <property type="project" value="UniProtKB-ARBA"/>
</dbReference>
<dbReference type="AlphaFoldDB" id="A0A068T6Z8"/>
<dbReference type="CDD" id="cd07302">
    <property type="entry name" value="CHD"/>
    <property type="match status" value="1"/>
</dbReference>
<dbReference type="PROSITE" id="PS50125">
    <property type="entry name" value="GUANYLATE_CYCLASE_2"/>
    <property type="match status" value="1"/>
</dbReference>
<dbReference type="Proteomes" id="UP000028186">
    <property type="component" value="Chromosome I"/>
</dbReference>
<dbReference type="RefSeq" id="WP_080719150.1">
    <property type="nucleotide sequence ID" value="NZ_HG938355.1"/>
</dbReference>
<protein>
    <submittedName>
        <fullName evidence="2">Putative adenylate/guanylate cyclase</fullName>
    </submittedName>
</protein>
<dbReference type="KEGG" id="ngl:RG1141_CH14810"/>
<dbReference type="PANTHER" id="PTHR43081:SF1">
    <property type="entry name" value="ADENYLATE CYCLASE, TERMINAL-DIFFERENTIATION SPECIFIC"/>
    <property type="match status" value="1"/>
</dbReference>
<name>A0A068T6Z8_NEOGA</name>
<proteinExistence type="predicted"/>
<gene>
    <name evidence="2" type="ORF">RG1141_CH14810</name>
</gene>
<organism evidence="2 3">
    <name type="scientific">Neorhizobium galegae bv. officinalis bv. officinalis str. HAMBI 1141</name>
    <dbReference type="NCBI Taxonomy" id="1028801"/>
    <lineage>
        <taxon>Bacteria</taxon>
        <taxon>Pseudomonadati</taxon>
        <taxon>Pseudomonadota</taxon>
        <taxon>Alphaproteobacteria</taxon>
        <taxon>Hyphomicrobiales</taxon>
        <taxon>Rhizobiaceae</taxon>
        <taxon>Rhizobium/Agrobacterium group</taxon>
        <taxon>Neorhizobium</taxon>
    </lineage>
</organism>